<keyword evidence="3" id="KW-1185">Reference proteome</keyword>
<dbReference type="EMBL" id="NHSF01000059">
    <property type="protein sequence ID" value="MBK5930868.1"/>
    <property type="molecule type" value="Genomic_DNA"/>
</dbReference>
<accession>A0AAJ0XFY8</accession>
<dbReference type="AlphaFoldDB" id="A0AAJ0XFY8"/>
<evidence type="ECO:0000313" key="3">
    <source>
        <dbReference type="Proteomes" id="UP001296967"/>
    </source>
</evidence>
<reference evidence="2" key="1">
    <citation type="submission" date="2017-05" db="EMBL/GenBank/DDBJ databases">
        <authorList>
            <person name="Imhoff J.F."/>
            <person name="Rahn T."/>
            <person name="Kuenzel S."/>
            <person name="Neulinger S.C."/>
        </authorList>
    </citation>
    <scope>NUCLEOTIDE SEQUENCE</scope>
    <source>
        <strain evidence="2">DSM 4395</strain>
    </source>
</reference>
<evidence type="ECO:0000256" key="1">
    <source>
        <dbReference type="SAM" id="MobiDB-lite"/>
    </source>
</evidence>
<sequence length="65" mass="6775">MLVISSDKEVSLIEADKPLKATPGQCVLWFGCKMACDSDETAVPTALTTSNASADTADSGERLPS</sequence>
<name>A0AAJ0XFY8_HALSE</name>
<feature type="region of interest" description="Disordered" evidence="1">
    <location>
        <begin position="45"/>
        <end position="65"/>
    </location>
</feature>
<dbReference type="RefSeq" id="WP_201245701.1">
    <property type="nucleotide sequence ID" value="NZ_NHSF01000059.1"/>
</dbReference>
<dbReference type="Proteomes" id="UP001296967">
    <property type="component" value="Unassembled WGS sequence"/>
</dbReference>
<protein>
    <submittedName>
        <fullName evidence="2">Uncharacterized protein</fullName>
    </submittedName>
</protein>
<reference evidence="2" key="2">
    <citation type="journal article" date="2020" name="Microorganisms">
        <title>Osmotic Adaptation and Compatible Solute Biosynthesis of Phototrophic Bacteria as Revealed from Genome Analyses.</title>
        <authorList>
            <person name="Imhoff J.F."/>
            <person name="Rahn T."/>
            <person name="Kunzel S."/>
            <person name="Keller A."/>
            <person name="Neulinger S.C."/>
        </authorList>
    </citation>
    <scope>NUCLEOTIDE SEQUENCE</scope>
    <source>
        <strain evidence="2">DSM 4395</strain>
    </source>
</reference>
<gene>
    <name evidence="2" type="ORF">CCR82_10110</name>
</gene>
<proteinExistence type="predicted"/>
<comment type="caution">
    <text evidence="2">The sequence shown here is derived from an EMBL/GenBank/DDBJ whole genome shotgun (WGS) entry which is preliminary data.</text>
</comment>
<organism evidence="2 3">
    <name type="scientific">Halochromatium salexigens</name>
    <name type="common">Chromatium salexigens</name>
    <dbReference type="NCBI Taxonomy" id="49447"/>
    <lineage>
        <taxon>Bacteria</taxon>
        <taxon>Pseudomonadati</taxon>
        <taxon>Pseudomonadota</taxon>
        <taxon>Gammaproteobacteria</taxon>
        <taxon>Chromatiales</taxon>
        <taxon>Chromatiaceae</taxon>
        <taxon>Halochromatium</taxon>
    </lineage>
</organism>
<evidence type="ECO:0000313" key="2">
    <source>
        <dbReference type="EMBL" id="MBK5930868.1"/>
    </source>
</evidence>
<feature type="compositionally biased region" description="Polar residues" evidence="1">
    <location>
        <begin position="46"/>
        <end position="56"/>
    </location>
</feature>